<keyword evidence="6 9" id="KW-1133">Transmembrane helix</keyword>
<name>A2G8A3_TRIV3</name>
<dbReference type="VEuPathDB" id="TrichDB:TVAG_278810"/>
<sequence length="237" mass="27169">MSPEVFKYAQMLTGGIQLPPQFQQLNTDKLTQQFQQSQSLIPPYFAITRASFLHKIKNLACPFIVKQWSRSVPEGQTCSPIDNPNAPELYTPLVFTFIFMLITSLIKGAEKGFSMDFLYICILKFICILFFEIVICKLCFSNFGIQGTYPILSLLSDFSSISFYLTIISLFSWNRALFYVSYLYCAAAAFLWTLRTLNSEQCMAQRQTQSTQIITYFLLILAAIQIILLYLLAPKCY</sequence>
<keyword evidence="2 9" id="KW-0813">Transport</keyword>
<evidence type="ECO:0000256" key="2">
    <source>
        <dbReference type="ARBA" id="ARBA00022448"/>
    </source>
</evidence>
<evidence type="ECO:0000313" key="10">
    <source>
        <dbReference type="EMBL" id="EAX86615.1"/>
    </source>
</evidence>
<dbReference type="GO" id="GO:0005789">
    <property type="term" value="C:endoplasmic reticulum membrane"/>
    <property type="evidence" value="ECO:0000318"/>
    <property type="project" value="GO_Central"/>
</dbReference>
<evidence type="ECO:0000256" key="7">
    <source>
        <dbReference type="ARBA" id="ARBA00023034"/>
    </source>
</evidence>
<dbReference type="PANTHER" id="PTHR14083:SF0">
    <property type="entry name" value="YIP1D-INTERACTING FACTOR 1, ISOFORM C"/>
    <property type="match status" value="1"/>
</dbReference>
<proteinExistence type="inferred from homology"/>
<dbReference type="KEGG" id="tva:4744259"/>
<organism evidence="10 11">
    <name type="scientific">Trichomonas vaginalis (strain ATCC PRA-98 / G3)</name>
    <dbReference type="NCBI Taxonomy" id="412133"/>
    <lineage>
        <taxon>Eukaryota</taxon>
        <taxon>Metamonada</taxon>
        <taxon>Parabasalia</taxon>
        <taxon>Trichomonadida</taxon>
        <taxon>Trichomonadidae</taxon>
        <taxon>Trichomonas</taxon>
    </lineage>
</organism>
<dbReference type="FunCoup" id="A2G8A3">
    <property type="interactions" value="365"/>
</dbReference>
<gene>
    <name evidence="10" type="ORF">TVAG_278810</name>
</gene>
<dbReference type="GO" id="GO:0005793">
    <property type="term" value="C:endoplasmic reticulum-Golgi intermediate compartment"/>
    <property type="evidence" value="ECO:0000318"/>
    <property type="project" value="GO_Central"/>
</dbReference>
<evidence type="ECO:0000256" key="1">
    <source>
        <dbReference type="ARBA" id="ARBA00009727"/>
    </source>
</evidence>
<keyword evidence="5 9" id="KW-0653">Protein transport</keyword>
<dbReference type="GO" id="GO:0006888">
    <property type="term" value="P:endoplasmic reticulum to Golgi vesicle-mediated transport"/>
    <property type="evidence" value="ECO:0000318"/>
    <property type="project" value="GO_Central"/>
</dbReference>
<comment type="subcellular location">
    <subcellularLocation>
        <location evidence="9">Endoplasmic reticulum membrane</location>
        <topology evidence="9">Multi-pass membrane protein</topology>
    </subcellularLocation>
    <subcellularLocation>
        <location evidence="9">Golgi apparatus membrane</location>
        <topology evidence="9">Multi-pass membrane protein</topology>
    </subcellularLocation>
</comment>
<dbReference type="OrthoDB" id="337750at2759"/>
<keyword evidence="3 9" id="KW-0812">Transmembrane</keyword>
<dbReference type="GO" id="GO:0030134">
    <property type="term" value="C:COPII-coated ER to Golgi transport vesicle"/>
    <property type="evidence" value="ECO:0000318"/>
    <property type="project" value="GO_Central"/>
</dbReference>
<keyword evidence="4 9" id="KW-0256">Endoplasmic reticulum</keyword>
<evidence type="ECO:0000256" key="6">
    <source>
        <dbReference type="ARBA" id="ARBA00022989"/>
    </source>
</evidence>
<feature type="transmembrane region" description="Helical" evidence="9">
    <location>
        <begin position="89"/>
        <end position="106"/>
    </location>
</feature>
<dbReference type="GO" id="GO:0015031">
    <property type="term" value="P:protein transport"/>
    <property type="evidence" value="ECO:0007669"/>
    <property type="project" value="UniProtKB-KW"/>
</dbReference>
<evidence type="ECO:0000256" key="4">
    <source>
        <dbReference type="ARBA" id="ARBA00022824"/>
    </source>
</evidence>
<dbReference type="Pfam" id="PF03878">
    <property type="entry name" value="YIF1"/>
    <property type="match status" value="1"/>
</dbReference>
<accession>A2G8A3</accession>
<comment type="function">
    <text evidence="9">Has a role in transport between endoplasmic reticulum and Golgi.</text>
</comment>
<keyword evidence="8 9" id="KW-0472">Membrane</keyword>
<dbReference type="STRING" id="5722.A2G8A3"/>
<evidence type="ECO:0000313" key="11">
    <source>
        <dbReference type="Proteomes" id="UP000001542"/>
    </source>
</evidence>
<dbReference type="AlphaFoldDB" id="A2G8A3"/>
<dbReference type="VEuPathDB" id="TrichDB:TVAGG3_0915980"/>
<dbReference type="InParanoid" id="A2G8A3"/>
<protein>
    <recommendedName>
        <fullName evidence="9">Protein YIF1</fullName>
    </recommendedName>
</protein>
<comment type="similarity">
    <text evidence="1 9">Belongs to the YIF1 family.</text>
</comment>
<dbReference type="EMBL" id="DS114610">
    <property type="protein sequence ID" value="EAX86615.1"/>
    <property type="molecule type" value="Genomic_DNA"/>
</dbReference>
<dbReference type="InterPro" id="IPR005578">
    <property type="entry name" value="Yif1_fam"/>
</dbReference>
<feature type="transmembrane region" description="Helical" evidence="9">
    <location>
        <begin position="213"/>
        <end position="233"/>
    </location>
</feature>
<evidence type="ECO:0000256" key="9">
    <source>
        <dbReference type="RuleBase" id="RU368073"/>
    </source>
</evidence>
<reference evidence="10" key="1">
    <citation type="submission" date="2006-10" db="EMBL/GenBank/DDBJ databases">
        <authorList>
            <person name="Amadeo P."/>
            <person name="Zhao Q."/>
            <person name="Wortman J."/>
            <person name="Fraser-Liggett C."/>
            <person name="Carlton J."/>
        </authorList>
    </citation>
    <scope>NUCLEOTIDE SEQUENCE</scope>
    <source>
        <strain evidence="10">G3</strain>
    </source>
</reference>
<dbReference type="PANTHER" id="PTHR14083">
    <property type="entry name" value="YIP1 INTERACTING FACTOR HOMOLOG YIF1 PROTEIN"/>
    <property type="match status" value="1"/>
</dbReference>
<keyword evidence="7 9" id="KW-0333">Golgi apparatus</keyword>
<evidence type="ECO:0000256" key="3">
    <source>
        <dbReference type="ARBA" id="ARBA00022692"/>
    </source>
</evidence>
<evidence type="ECO:0000256" key="5">
    <source>
        <dbReference type="ARBA" id="ARBA00022927"/>
    </source>
</evidence>
<evidence type="ECO:0000256" key="8">
    <source>
        <dbReference type="ARBA" id="ARBA00023136"/>
    </source>
</evidence>
<dbReference type="GO" id="GO:0000139">
    <property type="term" value="C:Golgi membrane"/>
    <property type="evidence" value="ECO:0000318"/>
    <property type="project" value="GO_Central"/>
</dbReference>
<feature type="transmembrane region" description="Helical" evidence="9">
    <location>
        <begin position="151"/>
        <end position="171"/>
    </location>
</feature>
<feature type="transmembrane region" description="Helical" evidence="9">
    <location>
        <begin position="118"/>
        <end position="145"/>
    </location>
</feature>
<dbReference type="Proteomes" id="UP000001542">
    <property type="component" value="Unassembled WGS sequence"/>
</dbReference>
<feature type="transmembrane region" description="Helical" evidence="9">
    <location>
        <begin position="176"/>
        <end position="193"/>
    </location>
</feature>
<keyword evidence="11" id="KW-1185">Reference proteome</keyword>
<reference evidence="10" key="2">
    <citation type="journal article" date="2007" name="Science">
        <title>Draft genome sequence of the sexually transmitted pathogen Trichomonas vaginalis.</title>
        <authorList>
            <person name="Carlton J.M."/>
            <person name="Hirt R.P."/>
            <person name="Silva J.C."/>
            <person name="Delcher A.L."/>
            <person name="Schatz M."/>
            <person name="Zhao Q."/>
            <person name="Wortman J.R."/>
            <person name="Bidwell S.L."/>
            <person name="Alsmark U.C.M."/>
            <person name="Besteiro S."/>
            <person name="Sicheritz-Ponten T."/>
            <person name="Noel C.J."/>
            <person name="Dacks J.B."/>
            <person name="Foster P.G."/>
            <person name="Simillion C."/>
            <person name="Van de Peer Y."/>
            <person name="Miranda-Saavedra D."/>
            <person name="Barton G.J."/>
            <person name="Westrop G.D."/>
            <person name="Mueller S."/>
            <person name="Dessi D."/>
            <person name="Fiori P.L."/>
            <person name="Ren Q."/>
            <person name="Paulsen I."/>
            <person name="Zhang H."/>
            <person name="Bastida-Corcuera F.D."/>
            <person name="Simoes-Barbosa A."/>
            <person name="Brown M.T."/>
            <person name="Hayes R.D."/>
            <person name="Mukherjee M."/>
            <person name="Okumura C.Y."/>
            <person name="Schneider R."/>
            <person name="Smith A.J."/>
            <person name="Vanacova S."/>
            <person name="Villalvazo M."/>
            <person name="Haas B.J."/>
            <person name="Pertea M."/>
            <person name="Feldblyum T.V."/>
            <person name="Utterback T.R."/>
            <person name="Shu C.L."/>
            <person name="Osoegawa K."/>
            <person name="de Jong P.J."/>
            <person name="Hrdy I."/>
            <person name="Horvathova L."/>
            <person name="Zubacova Z."/>
            <person name="Dolezal P."/>
            <person name="Malik S.B."/>
            <person name="Logsdon J.M. Jr."/>
            <person name="Henze K."/>
            <person name="Gupta A."/>
            <person name="Wang C.C."/>
            <person name="Dunne R.L."/>
            <person name="Upcroft J.A."/>
            <person name="Upcroft P."/>
            <person name="White O."/>
            <person name="Salzberg S.L."/>
            <person name="Tang P."/>
            <person name="Chiu C.-H."/>
            <person name="Lee Y.-S."/>
            <person name="Embley T.M."/>
            <person name="Coombs G.H."/>
            <person name="Mottram J.C."/>
            <person name="Tachezy J."/>
            <person name="Fraser-Liggett C.M."/>
            <person name="Johnson P.J."/>
        </authorList>
    </citation>
    <scope>NUCLEOTIDE SEQUENCE [LARGE SCALE GENOMIC DNA]</scope>
    <source>
        <strain evidence="10">G3</strain>
    </source>
</reference>